<gene>
    <name evidence="1" type="ORF">GCM10009606_50020</name>
</gene>
<name>A0ABP4FFB2_9ACTN</name>
<reference evidence="2" key="1">
    <citation type="journal article" date="2019" name="Int. J. Syst. Evol. Microbiol.">
        <title>The Global Catalogue of Microorganisms (GCM) 10K type strain sequencing project: providing services to taxonomists for standard genome sequencing and annotation.</title>
        <authorList>
            <consortium name="The Broad Institute Genomics Platform"/>
            <consortium name="The Broad Institute Genome Sequencing Center for Infectious Disease"/>
            <person name="Wu L."/>
            <person name="Ma J."/>
        </authorList>
    </citation>
    <scope>NUCLEOTIDE SEQUENCE [LARGE SCALE GENOMIC DNA]</scope>
    <source>
        <strain evidence="2">JCM 11813</strain>
    </source>
</reference>
<protein>
    <submittedName>
        <fullName evidence="1">Uncharacterized protein</fullName>
    </submittedName>
</protein>
<dbReference type="RefSeq" id="WP_343911442.1">
    <property type="nucleotide sequence ID" value="NZ_BAAAJE010000043.1"/>
</dbReference>
<organism evidence="1 2">
    <name type="scientific">Nocardioides aquiterrae</name>
    <dbReference type="NCBI Taxonomy" id="203799"/>
    <lineage>
        <taxon>Bacteria</taxon>
        <taxon>Bacillati</taxon>
        <taxon>Actinomycetota</taxon>
        <taxon>Actinomycetes</taxon>
        <taxon>Propionibacteriales</taxon>
        <taxon>Nocardioidaceae</taxon>
        <taxon>Nocardioides</taxon>
    </lineage>
</organism>
<dbReference type="Proteomes" id="UP001499979">
    <property type="component" value="Unassembled WGS sequence"/>
</dbReference>
<dbReference type="EMBL" id="BAAAJE010000043">
    <property type="protein sequence ID" value="GAA1167007.1"/>
    <property type="molecule type" value="Genomic_DNA"/>
</dbReference>
<evidence type="ECO:0000313" key="1">
    <source>
        <dbReference type="EMBL" id="GAA1167007.1"/>
    </source>
</evidence>
<sequence>MRPTHYLESLDSVRAPVRAIGDRVHGISQEQAEQAAAARCEALVALAFGRDIVVPQSFALDSFACQNLVRTVAAAESAAGLANDLMRPRPVRLHLFKAQRFVDAAASMFNKVNDASWTSSLYPDLSRTDEARGLEAQ</sequence>
<keyword evidence="2" id="KW-1185">Reference proteome</keyword>
<accession>A0ABP4FFB2</accession>
<evidence type="ECO:0000313" key="2">
    <source>
        <dbReference type="Proteomes" id="UP001499979"/>
    </source>
</evidence>
<comment type="caution">
    <text evidence="1">The sequence shown here is derived from an EMBL/GenBank/DDBJ whole genome shotgun (WGS) entry which is preliminary data.</text>
</comment>
<proteinExistence type="predicted"/>